<accession>A0AAE3LFN8</accession>
<dbReference type="AlphaFoldDB" id="A0AAE3LFN8"/>
<name>A0AAE3LFN8_9EURY</name>
<dbReference type="EMBL" id="JAOPKC010000016">
    <property type="protein sequence ID" value="MCU4718890.1"/>
    <property type="molecule type" value="Genomic_DNA"/>
</dbReference>
<evidence type="ECO:0000256" key="2">
    <source>
        <dbReference type="ARBA" id="ARBA00022448"/>
    </source>
</evidence>
<evidence type="ECO:0008006" key="7">
    <source>
        <dbReference type="Google" id="ProtNLM"/>
    </source>
</evidence>
<proteinExistence type="inferred from homology"/>
<evidence type="ECO:0000313" key="3">
    <source>
        <dbReference type="EMBL" id="MCU4718890.1"/>
    </source>
</evidence>
<protein>
    <recommendedName>
        <fullName evidence="7">DUF4162 domain-containing protein</fullName>
    </recommendedName>
</protein>
<evidence type="ECO:0000313" key="6">
    <source>
        <dbReference type="Proteomes" id="UP001209746"/>
    </source>
</evidence>
<comment type="caution">
    <text evidence="4">The sequence shown here is derived from an EMBL/GenBank/DDBJ whole genome shotgun (WGS) entry which is preliminary data.</text>
</comment>
<gene>
    <name evidence="4" type="ORF">OB914_12790</name>
    <name evidence="3" type="ORF">OB916_12585</name>
</gene>
<dbReference type="RefSeq" id="WP_315909642.1">
    <property type="nucleotide sequence ID" value="NZ_JAOPKC010000016.1"/>
</dbReference>
<dbReference type="PANTHER" id="PTHR43335">
    <property type="entry name" value="ABC TRANSPORTER, ATP-BINDING PROTEIN"/>
    <property type="match status" value="1"/>
</dbReference>
<evidence type="ECO:0000256" key="1">
    <source>
        <dbReference type="ARBA" id="ARBA00005417"/>
    </source>
</evidence>
<keyword evidence="2" id="KW-0813">Transport</keyword>
<evidence type="ECO:0000313" key="5">
    <source>
        <dbReference type="Proteomes" id="UP001208186"/>
    </source>
</evidence>
<keyword evidence="5" id="KW-1185">Reference proteome</keyword>
<organism evidence="4 6">
    <name type="scientific">Halapricum hydrolyticum</name>
    <dbReference type="NCBI Taxonomy" id="2979991"/>
    <lineage>
        <taxon>Archaea</taxon>
        <taxon>Methanobacteriati</taxon>
        <taxon>Methanobacteriota</taxon>
        <taxon>Stenosarchaea group</taxon>
        <taxon>Halobacteria</taxon>
        <taxon>Halobacteriales</taxon>
        <taxon>Haloarculaceae</taxon>
        <taxon>Halapricum</taxon>
    </lineage>
</organism>
<evidence type="ECO:0000313" key="4">
    <source>
        <dbReference type="EMBL" id="MCU4727832.1"/>
    </source>
</evidence>
<dbReference type="Proteomes" id="UP001208186">
    <property type="component" value="Unassembled WGS sequence"/>
</dbReference>
<dbReference type="Gene3D" id="3.40.50.300">
    <property type="entry name" value="P-loop containing nucleotide triphosphate hydrolases"/>
    <property type="match status" value="1"/>
</dbReference>
<comment type="similarity">
    <text evidence="1">Belongs to the ABC transporter superfamily.</text>
</comment>
<dbReference type="SUPFAM" id="SSF52540">
    <property type="entry name" value="P-loop containing nucleoside triphosphate hydrolases"/>
    <property type="match status" value="1"/>
</dbReference>
<dbReference type="EMBL" id="JAOPKD010000015">
    <property type="protein sequence ID" value="MCU4727832.1"/>
    <property type="molecule type" value="Genomic_DNA"/>
</dbReference>
<dbReference type="InterPro" id="IPR027417">
    <property type="entry name" value="P-loop_NTPase"/>
</dbReference>
<dbReference type="Proteomes" id="UP001209746">
    <property type="component" value="Unassembled WGS sequence"/>
</dbReference>
<reference evidence="4" key="1">
    <citation type="submission" date="2023-02" db="EMBL/GenBank/DDBJ databases">
        <title>Enrichment on poylsaccharides allowed isolation of novel metabolic and taxonomic groups of Haloarchaea.</title>
        <authorList>
            <person name="Sorokin D.Y."/>
            <person name="Elcheninov A.G."/>
            <person name="Khizhniak T.V."/>
            <person name="Kolganova T.V."/>
            <person name="Kublanov I.V."/>
        </authorList>
    </citation>
    <scope>NUCLEOTIDE SEQUENCE</scope>
    <source>
        <strain evidence="3 5">HArc-curdl5-1</strain>
        <strain evidence="4">HArc-curdl7</strain>
    </source>
</reference>
<sequence>MIHDPDLLILDEPTTRLDPSGRQKIIDALVELPEEGMTVFVSSHVLAELEQYVGKVTILRDGEVVITDTIDAVQQAYGGQALAVETDDDERVAELLTDVDVARNVELQDGRLLVMTDDADDLRQQLQALLVEHDISLRSMSEAGTLQEAFADILEEGDE</sequence>
<dbReference type="PANTHER" id="PTHR43335:SF4">
    <property type="entry name" value="ABC TRANSPORTER, ATP-BINDING PROTEIN"/>
    <property type="match status" value="1"/>
</dbReference>